<sequence>MSVDLFIELEDRIGSLLQSLDELKLDNGRLQRENERLNDERGDFKSRIDAILKRLEGV</sequence>
<comment type="caution">
    <text evidence="2">The sequence shown here is derived from an EMBL/GenBank/DDBJ whole genome shotgun (WGS) entry which is preliminary data.</text>
</comment>
<dbReference type="SUPFAM" id="SSF58022">
    <property type="entry name" value="XRCC4, C-terminal oligomerization domain"/>
    <property type="match status" value="1"/>
</dbReference>
<dbReference type="Gene3D" id="1.20.5.340">
    <property type="match status" value="1"/>
</dbReference>
<proteinExistence type="predicted"/>
<dbReference type="AlphaFoldDB" id="A0A6V8NDR8"/>
<evidence type="ECO:0000313" key="3">
    <source>
        <dbReference type="Proteomes" id="UP000587586"/>
    </source>
</evidence>
<keyword evidence="1" id="KW-0175">Coiled coil</keyword>
<organism evidence="2 3">
    <name type="scientific">Geomonas limicola</name>
    <dbReference type="NCBI Taxonomy" id="2740186"/>
    <lineage>
        <taxon>Bacteria</taxon>
        <taxon>Pseudomonadati</taxon>
        <taxon>Thermodesulfobacteriota</taxon>
        <taxon>Desulfuromonadia</taxon>
        <taxon>Geobacterales</taxon>
        <taxon>Geobacteraceae</taxon>
        <taxon>Geomonas</taxon>
    </lineage>
</organism>
<keyword evidence="3" id="KW-1185">Reference proteome</keyword>
<reference evidence="3" key="1">
    <citation type="submission" date="2020-06" db="EMBL/GenBank/DDBJ databases">
        <title>Draft genomic sequecing of Geomonas sp. Red745.</title>
        <authorList>
            <person name="Itoh H."/>
            <person name="Xu Z.X."/>
            <person name="Ushijima N."/>
            <person name="Masuda Y."/>
            <person name="Shiratori Y."/>
            <person name="Senoo K."/>
        </authorList>
    </citation>
    <scope>NUCLEOTIDE SEQUENCE [LARGE SCALE GENOMIC DNA]</scope>
    <source>
        <strain evidence="3">Red745</strain>
    </source>
</reference>
<evidence type="ECO:0000256" key="1">
    <source>
        <dbReference type="SAM" id="Coils"/>
    </source>
</evidence>
<feature type="coiled-coil region" evidence="1">
    <location>
        <begin position="13"/>
        <end position="47"/>
    </location>
</feature>
<name>A0A6V8NDR8_9BACT</name>
<evidence type="ECO:0008006" key="4">
    <source>
        <dbReference type="Google" id="ProtNLM"/>
    </source>
</evidence>
<dbReference type="Proteomes" id="UP000587586">
    <property type="component" value="Unassembled WGS sequence"/>
</dbReference>
<evidence type="ECO:0000313" key="2">
    <source>
        <dbReference type="EMBL" id="GFO70590.1"/>
    </source>
</evidence>
<dbReference type="EMBL" id="BLXZ01000011">
    <property type="protein sequence ID" value="GFO70590.1"/>
    <property type="molecule type" value="Genomic_DNA"/>
</dbReference>
<accession>A0A6V8NDR8</accession>
<protein>
    <recommendedName>
        <fullName evidence="4">Cell division protein ZapB</fullName>
    </recommendedName>
</protein>
<gene>
    <name evidence="2" type="ORF">GMLC_41690</name>
</gene>